<name>A0A1S8QJT5_CLOBE</name>
<dbReference type="EMBL" id="JADOEF010000001">
    <property type="protein sequence ID" value="MBF7810136.1"/>
    <property type="molecule type" value="Genomic_DNA"/>
</dbReference>
<comment type="caution">
    <text evidence="1">The sequence shown here is derived from an EMBL/GenBank/DDBJ whole genome shotgun (WGS) entry which is preliminary data.</text>
</comment>
<accession>A0A1S8QJT5</accession>
<dbReference type="Proteomes" id="UP000631418">
    <property type="component" value="Unassembled WGS sequence"/>
</dbReference>
<sequence>MVRNAYDVKGLKILNSDDSVQNSVSSVYSGSAKKSASKKGNMTSSSNSSDSSK</sequence>
<evidence type="ECO:0000313" key="1">
    <source>
        <dbReference type="EMBL" id="MBF7810136.1"/>
    </source>
</evidence>
<dbReference type="RefSeq" id="WP_173707030.1">
    <property type="nucleotide sequence ID" value="NZ_CP053893.1"/>
</dbReference>
<organism evidence="1 2">
    <name type="scientific">Clostridium beijerinckii</name>
    <name type="common">Clostridium MP</name>
    <dbReference type="NCBI Taxonomy" id="1520"/>
    <lineage>
        <taxon>Bacteria</taxon>
        <taxon>Bacillati</taxon>
        <taxon>Bacillota</taxon>
        <taxon>Clostridia</taxon>
        <taxon>Eubacteriales</taxon>
        <taxon>Clostridiaceae</taxon>
        <taxon>Clostridium</taxon>
    </lineage>
</organism>
<protein>
    <submittedName>
        <fullName evidence="1">Uncharacterized protein</fullName>
    </submittedName>
</protein>
<reference evidence="1" key="1">
    <citation type="submission" date="2020-11" db="EMBL/GenBank/DDBJ databases">
        <authorList>
            <person name="Thieme N."/>
            <person name="Liebl W."/>
            <person name="Zverlov V."/>
        </authorList>
    </citation>
    <scope>NUCLEOTIDE SEQUENCE</scope>
    <source>
        <strain evidence="1">NT08</strain>
    </source>
</reference>
<evidence type="ECO:0000313" key="2">
    <source>
        <dbReference type="Proteomes" id="UP000631418"/>
    </source>
</evidence>
<gene>
    <name evidence="1" type="ORF">IS491_15980</name>
</gene>
<proteinExistence type="predicted"/>
<dbReference type="AlphaFoldDB" id="A0A1S8QJT5"/>